<name>A0A6P8DAT2_PUNGR</name>
<dbReference type="GeneID" id="116205754"/>
<protein>
    <submittedName>
        <fullName evidence="9">(R,S)-reticuline 7-O-methyltransferase-like</fullName>
    </submittedName>
</protein>
<dbReference type="Proteomes" id="UP000515151">
    <property type="component" value="Chromosome 4"/>
</dbReference>
<evidence type="ECO:0000256" key="5">
    <source>
        <dbReference type="PIRSR" id="PIRSR005739-1"/>
    </source>
</evidence>
<dbReference type="SUPFAM" id="SSF46785">
    <property type="entry name" value="Winged helix' DNA-binding domain"/>
    <property type="match status" value="1"/>
</dbReference>
<reference evidence="8" key="1">
    <citation type="journal article" date="2020" name="Plant Biotechnol. J.">
        <title>The pomegranate (Punica granatum L.) draft genome dissects genetic divergence between soft- and hard-seeded cultivars.</title>
        <authorList>
            <person name="Luo X."/>
            <person name="Li H."/>
            <person name="Wu Z."/>
            <person name="Yao W."/>
            <person name="Zhao P."/>
            <person name="Cao D."/>
            <person name="Yu H."/>
            <person name="Li K."/>
            <person name="Poudel K."/>
            <person name="Zhao D."/>
            <person name="Zhang F."/>
            <person name="Xia X."/>
            <person name="Chen L."/>
            <person name="Wang Q."/>
            <person name="Jing D."/>
            <person name="Cao S."/>
        </authorList>
    </citation>
    <scope>NUCLEOTIDE SEQUENCE [LARGE SCALE GENOMIC DNA]</scope>
    <source>
        <strain evidence="8">cv. Tunisia</strain>
    </source>
</reference>
<keyword evidence="8" id="KW-1185">Reference proteome</keyword>
<keyword evidence="3" id="KW-0949">S-adenosyl-L-methionine</keyword>
<evidence type="ECO:0000313" key="8">
    <source>
        <dbReference type="Proteomes" id="UP000515151"/>
    </source>
</evidence>
<dbReference type="SUPFAM" id="SSF53335">
    <property type="entry name" value="S-adenosyl-L-methionine-dependent methyltransferases"/>
    <property type="match status" value="1"/>
</dbReference>
<evidence type="ECO:0000256" key="1">
    <source>
        <dbReference type="ARBA" id="ARBA00022603"/>
    </source>
</evidence>
<reference evidence="9" key="2">
    <citation type="submission" date="2025-08" db="UniProtKB">
        <authorList>
            <consortium name="RefSeq"/>
        </authorList>
    </citation>
    <scope>IDENTIFICATION</scope>
    <source>
        <tissue evidence="9">Leaf</tissue>
    </source>
</reference>
<dbReference type="PIRSF" id="PIRSF005739">
    <property type="entry name" value="O-mtase"/>
    <property type="match status" value="1"/>
</dbReference>
<dbReference type="InterPro" id="IPR029063">
    <property type="entry name" value="SAM-dependent_MTases_sf"/>
</dbReference>
<sequence>MDAKEDDAMLRGQVAIWHCMFGFADAMALTCAVELGIANIMHSHGRPVTLHQIGASIDGTSSPDIPSLARIMRLLVRREIFAAHQPSDGGDTLYGQTYSSRWLVTESGSESNLAPMVIMQNHPLQLAPWHYLSQCIKEGGWSTPFKKAHGMEIWEKALKNPMFNKLFNDAMACNSKNVMQAIMAAYRDRFGPIGSLVDVGGGIGWVIATIVKANPHIQGINFDLLHVVATAPAHPGVEHVGGSMFESVPTADAVILKHVLHDWGDEECVKILKNCKKAIPEKEGILILIEVVLQPEGKGPFDDIATIFDLLMFAHQLGGKERTELEWNNLLAEGGFPRYNIIKIPTLPSIIEAYPK</sequence>
<keyword evidence="2" id="KW-0808">Transferase</keyword>
<evidence type="ECO:0000256" key="2">
    <source>
        <dbReference type="ARBA" id="ARBA00022679"/>
    </source>
</evidence>
<dbReference type="InterPro" id="IPR036390">
    <property type="entry name" value="WH_DNA-bd_sf"/>
</dbReference>
<proteinExistence type="inferred from homology"/>
<comment type="similarity">
    <text evidence="4">Belongs to the class I-like SAM-binding methyltransferase superfamily. Cation-independent O-methyltransferase family.</text>
</comment>
<evidence type="ECO:0000259" key="6">
    <source>
        <dbReference type="Pfam" id="PF00891"/>
    </source>
</evidence>
<dbReference type="InterPro" id="IPR036388">
    <property type="entry name" value="WH-like_DNA-bd_sf"/>
</dbReference>
<dbReference type="FunFam" id="3.40.50.150:FF:000294">
    <property type="entry name" value="O-methyltransferase family protein"/>
    <property type="match status" value="1"/>
</dbReference>
<feature type="active site" description="Proton acceptor" evidence="5">
    <location>
        <position position="261"/>
    </location>
</feature>
<dbReference type="PANTHER" id="PTHR11746">
    <property type="entry name" value="O-METHYLTRANSFERASE"/>
    <property type="match status" value="1"/>
</dbReference>
<dbReference type="GO" id="GO:0032259">
    <property type="term" value="P:methylation"/>
    <property type="evidence" value="ECO:0007669"/>
    <property type="project" value="UniProtKB-KW"/>
</dbReference>
<feature type="domain" description="O-methyltransferase C-terminal" evidence="6">
    <location>
        <begin position="129"/>
        <end position="336"/>
    </location>
</feature>
<evidence type="ECO:0000256" key="4">
    <source>
        <dbReference type="ARBA" id="ARBA00038277"/>
    </source>
</evidence>
<dbReference type="InterPro" id="IPR012967">
    <property type="entry name" value="COMT_dimerisation"/>
</dbReference>
<dbReference type="Pfam" id="PF08100">
    <property type="entry name" value="Dimerisation"/>
    <property type="match status" value="1"/>
</dbReference>
<dbReference type="Pfam" id="PF00891">
    <property type="entry name" value="Methyltransf_2"/>
    <property type="match status" value="1"/>
</dbReference>
<accession>A0A6P8DAT2</accession>
<feature type="domain" description="O-methyltransferase dimerisation" evidence="7">
    <location>
        <begin position="17"/>
        <end position="105"/>
    </location>
</feature>
<dbReference type="InterPro" id="IPR001077">
    <property type="entry name" value="COMT_C"/>
</dbReference>
<evidence type="ECO:0000259" key="7">
    <source>
        <dbReference type="Pfam" id="PF08100"/>
    </source>
</evidence>
<dbReference type="Gene3D" id="1.10.10.10">
    <property type="entry name" value="Winged helix-like DNA-binding domain superfamily/Winged helix DNA-binding domain"/>
    <property type="match status" value="1"/>
</dbReference>
<dbReference type="GO" id="GO:0046983">
    <property type="term" value="F:protein dimerization activity"/>
    <property type="evidence" value="ECO:0007669"/>
    <property type="project" value="InterPro"/>
</dbReference>
<dbReference type="PROSITE" id="PS51683">
    <property type="entry name" value="SAM_OMT_II"/>
    <property type="match status" value="1"/>
</dbReference>
<organism evidence="8 9">
    <name type="scientific">Punica granatum</name>
    <name type="common">Pomegranate</name>
    <dbReference type="NCBI Taxonomy" id="22663"/>
    <lineage>
        <taxon>Eukaryota</taxon>
        <taxon>Viridiplantae</taxon>
        <taxon>Streptophyta</taxon>
        <taxon>Embryophyta</taxon>
        <taxon>Tracheophyta</taxon>
        <taxon>Spermatophyta</taxon>
        <taxon>Magnoliopsida</taxon>
        <taxon>eudicotyledons</taxon>
        <taxon>Gunneridae</taxon>
        <taxon>Pentapetalae</taxon>
        <taxon>rosids</taxon>
        <taxon>malvids</taxon>
        <taxon>Myrtales</taxon>
        <taxon>Lythraceae</taxon>
        <taxon>Punica</taxon>
    </lineage>
</organism>
<dbReference type="CDD" id="cd02440">
    <property type="entry name" value="AdoMet_MTases"/>
    <property type="match status" value="1"/>
</dbReference>
<dbReference type="RefSeq" id="XP_031394267.1">
    <property type="nucleotide sequence ID" value="XM_031538407.1"/>
</dbReference>
<dbReference type="Gene3D" id="3.40.50.150">
    <property type="entry name" value="Vaccinia Virus protein VP39"/>
    <property type="match status" value="1"/>
</dbReference>
<dbReference type="AlphaFoldDB" id="A0A6P8DAT2"/>
<gene>
    <name evidence="9" type="primary">LOC116205754</name>
</gene>
<keyword evidence="1" id="KW-0489">Methyltransferase</keyword>
<dbReference type="InterPro" id="IPR016461">
    <property type="entry name" value="COMT-like"/>
</dbReference>
<evidence type="ECO:0000313" key="9">
    <source>
        <dbReference type="RefSeq" id="XP_031394267.1"/>
    </source>
</evidence>
<dbReference type="GO" id="GO:0008171">
    <property type="term" value="F:O-methyltransferase activity"/>
    <property type="evidence" value="ECO:0007669"/>
    <property type="project" value="InterPro"/>
</dbReference>
<dbReference type="OrthoDB" id="1606438at2759"/>
<evidence type="ECO:0000256" key="3">
    <source>
        <dbReference type="ARBA" id="ARBA00022691"/>
    </source>
</evidence>